<evidence type="ECO:0000256" key="1">
    <source>
        <dbReference type="SAM" id="Coils"/>
    </source>
</evidence>
<gene>
    <name evidence="2" type="ORF">SH1V18_38410</name>
</gene>
<comment type="caution">
    <text evidence="2">The sequence shown here is derived from an EMBL/GenBank/DDBJ whole genome shotgun (WGS) entry which is preliminary data.</text>
</comment>
<name>A0A9W5YER6_9FIRM</name>
<dbReference type="AlphaFoldDB" id="A0A9W5YER6"/>
<keyword evidence="3" id="KW-1185">Reference proteome</keyword>
<reference evidence="2" key="1">
    <citation type="submission" date="2022-06" db="EMBL/GenBank/DDBJ databases">
        <title>Vallitalea longa sp. nov., an anaerobic bacterium isolated from marine sediment.</title>
        <authorList>
            <person name="Hirano S."/>
            <person name="Terahara T."/>
            <person name="Mori K."/>
            <person name="Hamada M."/>
            <person name="Matsumoto R."/>
            <person name="Kobayashi T."/>
        </authorList>
    </citation>
    <scope>NUCLEOTIDE SEQUENCE</scope>
    <source>
        <strain evidence="2">SH18-1</strain>
    </source>
</reference>
<dbReference type="Proteomes" id="UP001144256">
    <property type="component" value="Unassembled WGS sequence"/>
</dbReference>
<proteinExistence type="predicted"/>
<evidence type="ECO:0000313" key="2">
    <source>
        <dbReference type="EMBL" id="GKX31361.1"/>
    </source>
</evidence>
<protein>
    <submittedName>
        <fullName evidence="2">Uncharacterized protein</fullName>
    </submittedName>
</protein>
<dbReference type="RefSeq" id="WP_281818339.1">
    <property type="nucleotide sequence ID" value="NZ_BRLB01000016.1"/>
</dbReference>
<sequence>MSNVDLKILNGLTDKDIKTLCKNADLNDMLEPIKRNEKHYSQYRSQLGRMDKKSILVQKNLPKFAFKLYKKGDMNYLKFFAITAMRMKMVLESIIHECMGEEIQLEDVKNYSIYNYKKLFIQIIKSPNSSLDLDLFFLQLKISGVDVTQKMKENIRKEWNSIQEIESMRKKILDTQKEEMKKKEDELQKEIAIQKENLKSKIRELETEVQSLNSHINSKEKIIVLLKEENENLHNELRQQKGIVASKGNEIKDLRRKLEKTQLNLDDITIKLQMKIRDIYGEIENTWQEENEAKLKEKIELERIVVEMKESFKELEAKKEQLKSKVGEWEGYIEDYFVKMDQKVIEHKIESLLYESGCKRSMEIAATSENTPKSGALYIQKGYKAKELEEFTDYEDYIDVVETNLSNAGDKMPVGTMYDSFNAAIGAGLCPLLCGFGARQLALALTAARYGEKSEIISIPVGFNNINELASAISDSQTYSVIVEDAFGTMNENTLLPILRNVNEKIVVFTAESNENLRYLQKHFYNYIQLIVSTKRKNVKKHSLVYSDADILFKKRIYTWKEPGNKLSKKILEHIGMSNSYVVTRGNVLCELLAEDKNNSEDDALYKLIETELKWIIDEDQYDKLVDLIQGNEDRYSEKLIECVVR</sequence>
<keyword evidence="1" id="KW-0175">Coiled coil</keyword>
<organism evidence="2 3">
    <name type="scientific">Vallitalea longa</name>
    <dbReference type="NCBI Taxonomy" id="2936439"/>
    <lineage>
        <taxon>Bacteria</taxon>
        <taxon>Bacillati</taxon>
        <taxon>Bacillota</taxon>
        <taxon>Clostridia</taxon>
        <taxon>Lachnospirales</taxon>
        <taxon>Vallitaleaceae</taxon>
        <taxon>Vallitalea</taxon>
    </lineage>
</organism>
<dbReference type="Gene3D" id="1.10.287.1490">
    <property type="match status" value="1"/>
</dbReference>
<accession>A0A9W5YER6</accession>
<feature type="coiled-coil region" evidence="1">
    <location>
        <begin position="170"/>
        <end position="271"/>
    </location>
</feature>
<evidence type="ECO:0000313" key="3">
    <source>
        <dbReference type="Proteomes" id="UP001144256"/>
    </source>
</evidence>
<feature type="coiled-coil region" evidence="1">
    <location>
        <begin position="298"/>
        <end position="325"/>
    </location>
</feature>
<dbReference type="EMBL" id="BRLB01000016">
    <property type="protein sequence ID" value="GKX31361.1"/>
    <property type="molecule type" value="Genomic_DNA"/>
</dbReference>